<evidence type="ECO:0000256" key="1">
    <source>
        <dbReference type="SAM" id="SignalP"/>
    </source>
</evidence>
<evidence type="ECO:0000259" key="2">
    <source>
        <dbReference type="Pfam" id="PF14344"/>
    </source>
</evidence>
<dbReference type="InterPro" id="IPR025510">
    <property type="entry name" value="DUF4397"/>
</dbReference>
<dbReference type="EMBL" id="CP021235">
    <property type="protein sequence ID" value="ARS37372.1"/>
    <property type="molecule type" value="Genomic_DNA"/>
</dbReference>
<gene>
    <name evidence="3" type="ORF">CA264_19180</name>
</gene>
<evidence type="ECO:0000313" key="4">
    <source>
        <dbReference type="Proteomes" id="UP000266292"/>
    </source>
</evidence>
<dbReference type="STRING" id="709015.GCA_000472485_03876"/>
<reference evidence="4" key="1">
    <citation type="submission" date="2017-05" db="EMBL/GenBank/DDBJ databases">
        <authorList>
            <person name="Ray J."/>
            <person name="Price M."/>
            <person name="Deutschbauer A."/>
        </authorList>
    </citation>
    <scope>NUCLEOTIDE SEQUENCE [LARGE SCALE GENOMIC DNA]</scope>
    <source>
        <strain evidence="4">DSM 19842</strain>
    </source>
</reference>
<feature type="domain" description="DUF4397" evidence="2">
    <location>
        <begin position="35"/>
        <end position="151"/>
    </location>
</feature>
<keyword evidence="4" id="KW-1185">Reference proteome</keyword>
<accession>A0A1X9YX17</accession>
<protein>
    <submittedName>
        <fullName evidence="3">Cell wall anchor protein</fullName>
    </submittedName>
</protein>
<evidence type="ECO:0000313" key="3">
    <source>
        <dbReference type="EMBL" id="ARS37372.1"/>
    </source>
</evidence>
<organism evidence="3 4">
    <name type="scientific">Pontibacter actiniarum</name>
    <dbReference type="NCBI Taxonomy" id="323450"/>
    <lineage>
        <taxon>Bacteria</taxon>
        <taxon>Pseudomonadati</taxon>
        <taxon>Bacteroidota</taxon>
        <taxon>Cytophagia</taxon>
        <taxon>Cytophagales</taxon>
        <taxon>Hymenobacteraceae</taxon>
        <taxon>Pontibacter</taxon>
    </lineage>
</organism>
<dbReference type="KEGG" id="pact:CA264_19180"/>
<name>A0A1X9YX17_9BACT</name>
<dbReference type="OrthoDB" id="9792011at2"/>
<dbReference type="RefSeq" id="WP_025609024.1">
    <property type="nucleotide sequence ID" value="NZ_CP021235.1"/>
</dbReference>
<dbReference type="Pfam" id="PF14344">
    <property type="entry name" value="DUF4397"/>
    <property type="match status" value="1"/>
</dbReference>
<dbReference type="PROSITE" id="PS51257">
    <property type="entry name" value="PROKAR_LIPOPROTEIN"/>
    <property type="match status" value="1"/>
</dbReference>
<feature type="chain" id="PRO_5011002731" evidence="1">
    <location>
        <begin position="20"/>
        <end position="231"/>
    </location>
</feature>
<proteinExistence type="predicted"/>
<feature type="signal peptide" evidence="1">
    <location>
        <begin position="1"/>
        <end position="19"/>
    </location>
</feature>
<keyword evidence="1" id="KW-0732">Signal</keyword>
<sequence length="231" mass="24392">MRKWMKLLLVAVLPTMVLASCDDDDDDLDIVEDEANVMVVHASPDAPAVDLYLDNTLVNATPLNYPGNTGYLDVEAGTRNIKVTAAGAGVGSPVINADVPFEEDKDYTVFAVNTLGNIEPLVLEDNLTDPAAGKAHVRVVHLSPDAPNVDVVVQGGPELFSDLEFKEATAFTPVDAGTYTLEVQPVGTDLAAVTATLTLEAGKIYTVFAKGFLTPPAGNNNNLGVEVIVND</sequence>
<dbReference type="Proteomes" id="UP000266292">
    <property type="component" value="Chromosome"/>
</dbReference>
<dbReference type="AlphaFoldDB" id="A0A1X9YX17"/>